<evidence type="ECO:0000313" key="1">
    <source>
        <dbReference type="EMBL" id="KTC98357.1"/>
    </source>
</evidence>
<dbReference type="OrthoDB" id="5653593at2"/>
<proteinExistence type="predicted"/>
<dbReference type="PATRIC" id="fig|448.7.peg.963"/>
<comment type="caution">
    <text evidence="1">The sequence shown here is derived from an EMBL/GenBank/DDBJ whole genome shotgun (WGS) entry which is preliminary data.</text>
</comment>
<keyword evidence="2" id="KW-1185">Reference proteome</keyword>
<dbReference type="AlphaFoldDB" id="A0A0W0TSJ4"/>
<dbReference type="STRING" id="448.Lery_0920"/>
<sequence length="82" mass="9474">MQSRYEQSGAPANLLPHTEENPFYVNVKYLLDPHYREGNTETTPFLYTTELTSCVGIGLIYRQGEKVKKISLIPFNNRTYCL</sequence>
<name>A0A0W0TSJ4_LEGER</name>
<protein>
    <submittedName>
        <fullName evidence="1">Uncharacterized protein</fullName>
    </submittedName>
</protein>
<gene>
    <name evidence="1" type="ORF">Lery_0920</name>
</gene>
<dbReference type="Proteomes" id="UP000054773">
    <property type="component" value="Unassembled WGS sequence"/>
</dbReference>
<dbReference type="EMBL" id="LNYA01000021">
    <property type="protein sequence ID" value="KTC98357.1"/>
    <property type="molecule type" value="Genomic_DNA"/>
</dbReference>
<accession>A0A0W0TSJ4</accession>
<organism evidence="1 2">
    <name type="scientific">Legionella erythra</name>
    <dbReference type="NCBI Taxonomy" id="448"/>
    <lineage>
        <taxon>Bacteria</taxon>
        <taxon>Pseudomonadati</taxon>
        <taxon>Pseudomonadota</taxon>
        <taxon>Gammaproteobacteria</taxon>
        <taxon>Legionellales</taxon>
        <taxon>Legionellaceae</taxon>
        <taxon>Legionella</taxon>
    </lineage>
</organism>
<evidence type="ECO:0000313" key="2">
    <source>
        <dbReference type="Proteomes" id="UP000054773"/>
    </source>
</evidence>
<reference evidence="1 2" key="1">
    <citation type="submission" date="2015-11" db="EMBL/GenBank/DDBJ databases">
        <title>Genomic analysis of 38 Legionella species identifies large and diverse effector repertoires.</title>
        <authorList>
            <person name="Burstein D."/>
            <person name="Amaro F."/>
            <person name="Zusman T."/>
            <person name="Lifshitz Z."/>
            <person name="Cohen O."/>
            <person name="Gilbert J.A."/>
            <person name="Pupko T."/>
            <person name="Shuman H.A."/>
            <person name="Segal G."/>
        </authorList>
    </citation>
    <scope>NUCLEOTIDE SEQUENCE [LARGE SCALE GENOMIC DNA]</scope>
    <source>
        <strain evidence="1 2">SE-32A-C8</strain>
    </source>
</reference>
<dbReference type="RefSeq" id="WP_131751106.1">
    <property type="nucleotide sequence ID" value="NZ_CAAAHY010000023.1"/>
</dbReference>